<dbReference type="EMBL" id="GBRH01197074">
    <property type="protein sequence ID" value="JAE00822.1"/>
    <property type="molecule type" value="Transcribed_RNA"/>
</dbReference>
<protein>
    <submittedName>
        <fullName evidence="1">Uncharacterized protein</fullName>
    </submittedName>
</protein>
<dbReference type="AlphaFoldDB" id="A0A0A9EL41"/>
<evidence type="ECO:0000313" key="1">
    <source>
        <dbReference type="EMBL" id="JAE00822.1"/>
    </source>
</evidence>
<accession>A0A0A9EL41</accession>
<sequence length="27" mass="2759">MVSLVTTLRGRLAGPMSATVVLAVGMK</sequence>
<organism evidence="1">
    <name type="scientific">Arundo donax</name>
    <name type="common">Giant reed</name>
    <name type="synonym">Donax arundinaceus</name>
    <dbReference type="NCBI Taxonomy" id="35708"/>
    <lineage>
        <taxon>Eukaryota</taxon>
        <taxon>Viridiplantae</taxon>
        <taxon>Streptophyta</taxon>
        <taxon>Embryophyta</taxon>
        <taxon>Tracheophyta</taxon>
        <taxon>Spermatophyta</taxon>
        <taxon>Magnoliopsida</taxon>
        <taxon>Liliopsida</taxon>
        <taxon>Poales</taxon>
        <taxon>Poaceae</taxon>
        <taxon>PACMAD clade</taxon>
        <taxon>Arundinoideae</taxon>
        <taxon>Arundineae</taxon>
        <taxon>Arundo</taxon>
    </lineage>
</organism>
<name>A0A0A9EL41_ARUDO</name>
<reference evidence="1" key="1">
    <citation type="submission" date="2014-09" db="EMBL/GenBank/DDBJ databases">
        <authorList>
            <person name="Magalhaes I.L.F."/>
            <person name="Oliveira U."/>
            <person name="Santos F.R."/>
            <person name="Vidigal T.H.D.A."/>
            <person name="Brescovit A.D."/>
            <person name="Santos A.J."/>
        </authorList>
    </citation>
    <scope>NUCLEOTIDE SEQUENCE</scope>
    <source>
        <tissue evidence="1">Shoot tissue taken approximately 20 cm above the soil surface</tissue>
    </source>
</reference>
<reference evidence="1" key="2">
    <citation type="journal article" date="2015" name="Data Brief">
        <title>Shoot transcriptome of the giant reed, Arundo donax.</title>
        <authorList>
            <person name="Barrero R.A."/>
            <person name="Guerrero F.D."/>
            <person name="Moolhuijzen P."/>
            <person name="Goolsby J.A."/>
            <person name="Tidwell J."/>
            <person name="Bellgard S.E."/>
            <person name="Bellgard M.I."/>
        </authorList>
    </citation>
    <scope>NUCLEOTIDE SEQUENCE</scope>
    <source>
        <tissue evidence="1">Shoot tissue taken approximately 20 cm above the soil surface</tissue>
    </source>
</reference>
<proteinExistence type="predicted"/>